<dbReference type="Pfam" id="PF12697">
    <property type="entry name" value="Abhydrolase_6"/>
    <property type="match status" value="1"/>
</dbReference>
<dbReference type="GO" id="GO:0016020">
    <property type="term" value="C:membrane"/>
    <property type="evidence" value="ECO:0007669"/>
    <property type="project" value="TreeGrafter"/>
</dbReference>
<protein>
    <submittedName>
        <fullName evidence="3">Alpha/beta hydrolase</fullName>
    </submittedName>
</protein>
<dbReference type="AlphaFoldDB" id="A0A9X2YN99"/>
<dbReference type="Proteomes" id="UP001140293">
    <property type="component" value="Unassembled WGS sequence"/>
</dbReference>
<feature type="domain" description="AB hydrolase-1" evidence="2">
    <location>
        <begin position="22"/>
        <end position="261"/>
    </location>
</feature>
<gene>
    <name evidence="3" type="ORF">H7I41_09875</name>
</gene>
<proteinExistence type="predicted"/>
<keyword evidence="4" id="KW-1185">Reference proteome</keyword>
<name>A0A9X2YN99_9MYCO</name>
<reference evidence="3" key="1">
    <citation type="submission" date="2020-07" db="EMBL/GenBank/DDBJ databases">
        <authorList>
            <person name="Pettersson B.M.F."/>
            <person name="Behra P.R.K."/>
            <person name="Ramesh M."/>
            <person name="Das S."/>
            <person name="Dasgupta S."/>
            <person name="Kirsebom L.A."/>
        </authorList>
    </citation>
    <scope>NUCLEOTIDE SEQUENCE</scope>
    <source>
        <strain evidence="3">DSM 44615</strain>
    </source>
</reference>
<evidence type="ECO:0000313" key="3">
    <source>
        <dbReference type="EMBL" id="MCV7170224.1"/>
    </source>
</evidence>
<dbReference type="GO" id="GO:0016787">
    <property type="term" value="F:hydrolase activity"/>
    <property type="evidence" value="ECO:0007669"/>
    <property type="project" value="UniProtKB-KW"/>
</dbReference>
<sequence length="266" mass="29448">MAIVELPGCALHYDVRGSGEPLVLVHGTGADATTWDPVLDLLAADHQVITYDRRGYGRSTHRPVRDYRIHTNDLAALLEQVCDRPAHVVGWSSGGNVAMALAAADSSRMRSLCVIEPPFHNVRLGDRAVFAATTRVKWQQLRGRRIEAGEEFFRSVYALRSGGNAYDLAADRVREGMRRNVEPVLVEFDPHPFGVSVEYVATRAVAAAPVPMTWILGDQSPQWLHRIHHRFSQRRPDLRTVVIPNVGHLAHDQDPEAFAKAVTSGA</sequence>
<dbReference type="EMBL" id="JACKSJ010000074">
    <property type="protein sequence ID" value="MCV7170224.1"/>
    <property type="molecule type" value="Genomic_DNA"/>
</dbReference>
<comment type="caution">
    <text evidence="3">The sequence shown here is derived from an EMBL/GenBank/DDBJ whole genome shotgun (WGS) entry which is preliminary data.</text>
</comment>
<dbReference type="PANTHER" id="PTHR43798:SF31">
    <property type="entry name" value="AB HYDROLASE SUPERFAMILY PROTEIN YCLE"/>
    <property type="match status" value="1"/>
</dbReference>
<evidence type="ECO:0000313" key="4">
    <source>
        <dbReference type="Proteomes" id="UP001140293"/>
    </source>
</evidence>
<dbReference type="PANTHER" id="PTHR43798">
    <property type="entry name" value="MONOACYLGLYCEROL LIPASE"/>
    <property type="match status" value="1"/>
</dbReference>
<evidence type="ECO:0000256" key="1">
    <source>
        <dbReference type="ARBA" id="ARBA00022801"/>
    </source>
</evidence>
<dbReference type="Gene3D" id="3.40.50.1820">
    <property type="entry name" value="alpha/beta hydrolase"/>
    <property type="match status" value="1"/>
</dbReference>
<keyword evidence="1 3" id="KW-0378">Hydrolase</keyword>
<dbReference type="SUPFAM" id="SSF53474">
    <property type="entry name" value="alpha/beta-Hydrolases"/>
    <property type="match status" value="1"/>
</dbReference>
<dbReference type="InterPro" id="IPR000073">
    <property type="entry name" value="AB_hydrolase_1"/>
</dbReference>
<dbReference type="InterPro" id="IPR050266">
    <property type="entry name" value="AB_hydrolase_sf"/>
</dbReference>
<organism evidence="3 4">
    <name type="scientific">[Mycobacterium] manitobense</name>
    <dbReference type="NCBI Taxonomy" id="190147"/>
    <lineage>
        <taxon>Bacteria</taxon>
        <taxon>Bacillati</taxon>
        <taxon>Actinomycetota</taxon>
        <taxon>Actinomycetes</taxon>
        <taxon>Mycobacteriales</taxon>
        <taxon>Mycobacteriaceae</taxon>
        <taxon>Mycolicibacterium</taxon>
    </lineage>
</organism>
<dbReference type="RefSeq" id="WP_264012417.1">
    <property type="nucleotide sequence ID" value="NZ_JACKSJ010000074.1"/>
</dbReference>
<dbReference type="InterPro" id="IPR029058">
    <property type="entry name" value="AB_hydrolase_fold"/>
</dbReference>
<reference evidence="3" key="2">
    <citation type="journal article" date="2022" name="BMC Genomics">
        <title>Comparative genome analysis of mycobacteria focusing on tRNA and non-coding RNA.</title>
        <authorList>
            <person name="Behra P.R.K."/>
            <person name="Pettersson B.M.F."/>
            <person name="Ramesh M."/>
            <person name="Das S."/>
            <person name="Dasgupta S."/>
            <person name="Kirsebom L.A."/>
        </authorList>
    </citation>
    <scope>NUCLEOTIDE SEQUENCE</scope>
    <source>
        <strain evidence="3">DSM 44615</strain>
    </source>
</reference>
<accession>A0A9X2YN99</accession>
<evidence type="ECO:0000259" key="2">
    <source>
        <dbReference type="Pfam" id="PF12697"/>
    </source>
</evidence>